<keyword evidence="2" id="KW-1185">Reference proteome</keyword>
<protein>
    <submittedName>
        <fullName evidence="1">Uncharacterized protein</fullName>
    </submittedName>
</protein>
<name>A0A9Q0NGW7_9DIPT</name>
<sequence>MCKFEEDIEETSELVVNYLGPLLESNGYTLEDLPNELKRLTAKYYLIFSRGEEPLDNLEKMISDYELIQNNQRVTNDDLREYVDHFIELNAAKSKKNLKKFVTSILDSFDFHLEIVAPRDAVSFLLYQKAYPDIVEIISLMVVKHYDAYLKERAKAQGQADHVNGNYDDFDLTANVRNFVASNGRFEFIKLWIHLLDPYIPLVDQADISESLLDYLDNLKDFLVIESNRFWNFLKGSHFKHTTDSWMETTEEMLTHFLKVIPTDEVCNLVDAVMLNSNDWRAMTNGLKYIFEKQHSHSVINAKEIFEFIWEVPQEEFLGYIDQILAPYQMNTSDLSEEMISIISRTFVRINSDDEEQFLEGDILLFRKAVEKFRDSVMALTPEKSESNHIALETTLQEMVNKYGALVLRIEANLVDLFNGRPIGSTSEREVYKSEISKFTQKLDNFFKTSGKTPCEVFKERALEVVQIIDGLITSTDY</sequence>
<dbReference type="Proteomes" id="UP001151699">
    <property type="component" value="Chromosome A"/>
</dbReference>
<reference evidence="1" key="1">
    <citation type="submission" date="2022-07" db="EMBL/GenBank/DDBJ databases">
        <authorList>
            <person name="Trinca V."/>
            <person name="Uliana J.V.C."/>
            <person name="Torres T.T."/>
            <person name="Ward R.J."/>
            <person name="Monesi N."/>
        </authorList>
    </citation>
    <scope>NUCLEOTIDE SEQUENCE</scope>
    <source>
        <strain evidence="1">HSMRA1968</strain>
        <tissue evidence="1">Whole embryos</tissue>
    </source>
</reference>
<evidence type="ECO:0000313" key="1">
    <source>
        <dbReference type="EMBL" id="KAJ6650040.1"/>
    </source>
</evidence>
<accession>A0A9Q0NGW7</accession>
<evidence type="ECO:0000313" key="2">
    <source>
        <dbReference type="Proteomes" id="UP001151699"/>
    </source>
</evidence>
<gene>
    <name evidence="1" type="ORF">Bhyg_05283</name>
</gene>
<organism evidence="1 2">
    <name type="scientific">Pseudolycoriella hygida</name>
    <dbReference type="NCBI Taxonomy" id="35572"/>
    <lineage>
        <taxon>Eukaryota</taxon>
        <taxon>Metazoa</taxon>
        <taxon>Ecdysozoa</taxon>
        <taxon>Arthropoda</taxon>
        <taxon>Hexapoda</taxon>
        <taxon>Insecta</taxon>
        <taxon>Pterygota</taxon>
        <taxon>Neoptera</taxon>
        <taxon>Endopterygota</taxon>
        <taxon>Diptera</taxon>
        <taxon>Nematocera</taxon>
        <taxon>Sciaroidea</taxon>
        <taxon>Sciaridae</taxon>
        <taxon>Pseudolycoriella</taxon>
    </lineage>
</organism>
<comment type="caution">
    <text evidence="1">The sequence shown here is derived from an EMBL/GenBank/DDBJ whole genome shotgun (WGS) entry which is preliminary data.</text>
</comment>
<proteinExistence type="predicted"/>
<dbReference type="EMBL" id="WJQU01000001">
    <property type="protein sequence ID" value="KAJ6650040.1"/>
    <property type="molecule type" value="Genomic_DNA"/>
</dbReference>
<dbReference type="AlphaFoldDB" id="A0A9Q0NGW7"/>
<dbReference type="OrthoDB" id="7777713at2759"/>